<dbReference type="InterPro" id="IPR011989">
    <property type="entry name" value="ARM-like"/>
</dbReference>
<name>A0A060T5E0_BLAAD</name>
<keyword evidence="2" id="KW-0813">Transport</keyword>
<evidence type="ECO:0000256" key="4">
    <source>
        <dbReference type="ARBA" id="ARBA00023242"/>
    </source>
</evidence>
<comment type="subcellular location">
    <subcellularLocation>
        <location evidence="1">Nucleus</location>
    </subcellularLocation>
</comment>
<dbReference type="SMART" id="SM00913">
    <property type="entry name" value="IBN_N"/>
    <property type="match status" value="1"/>
</dbReference>
<evidence type="ECO:0000256" key="1">
    <source>
        <dbReference type="ARBA" id="ARBA00004123"/>
    </source>
</evidence>
<reference evidence="6" key="1">
    <citation type="submission" date="2014-02" db="EMBL/GenBank/DDBJ databases">
        <authorList>
            <person name="Genoscope - CEA"/>
        </authorList>
    </citation>
    <scope>NUCLEOTIDE SEQUENCE</scope>
    <source>
        <strain evidence="6">LS3</strain>
    </source>
</reference>
<dbReference type="AlphaFoldDB" id="A0A060T5E0"/>
<gene>
    <name evidence="6" type="ORF">GNLVRS02_ARAD1C04774g</name>
</gene>
<dbReference type="InterPro" id="IPR016024">
    <property type="entry name" value="ARM-type_fold"/>
</dbReference>
<organism evidence="6">
    <name type="scientific">Blastobotrys adeninivorans</name>
    <name type="common">Yeast</name>
    <name type="synonym">Arxula adeninivorans</name>
    <dbReference type="NCBI Taxonomy" id="409370"/>
    <lineage>
        <taxon>Eukaryota</taxon>
        <taxon>Fungi</taxon>
        <taxon>Dikarya</taxon>
        <taxon>Ascomycota</taxon>
        <taxon>Saccharomycotina</taxon>
        <taxon>Dipodascomycetes</taxon>
        <taxon>Dipodascales</taxon>
        <taxon>Trichomonascaceae</taxon>
        <taxon>Blastobotrys</taxon>
    </lineage>
</organism>
<dbReference type="GO" id="GO:0005635">
    <property type="term" value="C:nuclear envelope"/>
    <property type="evidence" value="ECO:0007669"/>
    <property type="project" value="TreeGrafter"/>
</dbReference>
<dbReference type="InterPro" id="IPR056840">
    <property type="entry name" value="HEAT_IPO9_central"/>
</dbReference>
<dbReference type="Pfam" id="PF03810">
    <property type="entry name" value="IBN_N"/>
    <property type="match status" value="1"/>
</dbReference>
<accession>A0A060T5E0</accession>
<proteinExistence type="predicted"/>
<protein>
    <submittedName>
        <fullName evidence="6">ARAD1C04774p</fullName>
    </submittedName>
</protein>
<dbReference type="PANTHER" id="PTHR10997:SF9">
    <property type="entry name" value="IMPORTIN-9"/>
    <property type="match status" value="1"/>
</dbReference>
<dbReference type="InterPro" id="IPR001494">
    <property type="entry name" value="Importin-beta_N"/>
</dbReference>
<dbReference type="Gene3D" id="1.25.10.10">
    <property type="entry name" value="Leucine-rich Repeat Variant"/>
    <property type="match status" value="1"/>
</dbReference>
<reference evidence="6" key="2">
    <citation type="submission" date="2014-06" db="EMBL/GenBank/DDBJ databases">
        <title>The complete genome of Blastobotrys (Arxula) adeninivorans LS3 - a yeast of biotechnological interest.</title>
        <authorList>
            <person name="Kunze G."/>
            <person name="Gaillardin C."/>
            <person name="Czernicka M."/>
            <person name="Durrens P."/>
            <person name="Martin T."/>
            <person name="Boer E."/>
            <person name="Gabaldon T."/>
            <person name="Cruz J."/>
            <person name="Talla E."/>
            <person name="Marck C."/>
            <person name="Goffeau A."/>
            <person name="Barbe V."/>
            <person name="Baret P."/>
            <person name="Baronian K."/>
            <person name="Beier S."/>
            <person name="Bleykasten C."/>
            <person name="Bode R."/>
            <person name="Casaregola S."/>
            <person name="Despons L."/>
            <person name="Fairhead C."/>
            <person name="Giersberg M."/>
            <person name="Gierski P."/>
            <person name="Hahnel U."/>
            <person name="Hartmann A."/>
            <person name="Jankowska D."/>
            <person name="Jubin C."/>
            <person name="Jung P."/>
            <person name="Lafontaine I."/>
            <person name="Leh-Louis V."/>
            <person name="Lemaire M."/>
            <person name="Marcet-Houben M."/>
            <person name="Mascher M."/>
            <person name="Morel G."/>
            <person name="Richard G.-F."/>
            <person name="Riechen J."/>
            <person name="Sacerdot C."/>
            <person name="Sarkar A."/>
            <person name="Savel G."/>
            <person name="Schacherer J."/>
            <person name="Sherman D."/>
            <person name="Straub M.-L."/>
            <person name="Stein N."/>
            <person name="Thierry A."/>
            <person name="Trautwein-Schult A."/>
            <person name="Westhof E."/>
            <person name="Worch S."/>
            <person name="Dujon B."/>
            <person name="Souciet J.-L."/>
            <person name="Wincker P."/>
            <person name="Scholz U."/>
            <person name="Neuveglise N."/>
        </authorList>
    </citation>
    <scope>NUCLEOTIDE SEQUENCE</scope>
    <source>
        <strain evidence="6">LS3</strain>
    </source>
</reference>
<feature type="domain" description="Importin N-terminal" evidence="5">
    <location>
        <begin position="25"/>
        <end position="103"/>
    </location>
</feature>
<dbReference type="PROSITE" id="PS50166">
    <property type="entry name" value="IMPORTIN_B_NT"/>
    <property type="match status" value="1"/>
</dbReference>
<dbReference type="PANTHER" id="PTHR10997">
    <property type="entry name" value="IMPORTIN-7, 8, 11"/>
    <property type="match status" value="1"/>
</dbReference>
<keyword evidence="3" id="KW-0653">Protein transport</keyword>
<dbReference type="Pfam" id="PF25018">
    <property type="entry name" value="HEAT_IPO9_c"/>
    <property type="match status" value="1"/>
</dbReference>
<dbReference type="GO" id="GO:0005829">
    <property type="term" value="C:cytosol"/>
    <property type="evidence" value="ECO:0007669"/>
    <property type="project" value="TreeGrafter"/>
</dbReference>
<dbReference type="GO" id="GO:0031267">
    <property type="term" value="F:small GTPase binding"/>
    <property type="evidence" value="ECO:0007669"/>
    <property type="project" value="InterPro"/>
</dbReference>
<dbReference type="SUPFAM" id="SSF48371">
    <property type="entry name" value="ARM repeat"/>
    <property type="match status" value="1"/>
</dbReference>
<evidence type="ECO:0000256" key="3">
    <source>
        <dbReference type="ARBA" id="ARBA00022927"/>
    </source>
</evidence>
<evidence type="ECO:0000313" key="6">
    <source>
        <dbReference type="EMBL" id="CDP34102.1"/>
    </source>
</evidence>
<dbReference type="GO" id="GO:0006606">
    <property type="term" value="P:protein import into nucleus"/>
    <property type="evidence" value="ECO:0007669"/>
    <property type="project" value="TreeGrafter"/>
</dbReference>
<dbReference type="EMBL" id="HG937693">
    <property type="protein sequence ID" value="CDP34102.1"/>
    <property type="molecule type" value="Genomic_DNA"/>
</dbReference>
<evidence type="ECO:0000256" key="2">
    <source>
        <dbReference type="ARBA" id="ARBA00022448"/>
    </source>
</evidence>
<sequence length="991" mass="109497">MDQEQYVLKLIRDVQSSDGNTRKAAEQTLDSASRSDVDQFVLALVTIGAKPDIEVNLKQSALLLLKNAILRSWSIAFDGFEEPPISTSVKTTIRQSLVNLIGGPQRKVRSVSALLLSKIASVEYPDEWPDLVEQVLNLAQTGTPDQVHGALTVLKELLRESLSTEEFLNAGQKITHTLLSIASNSSYAYSSRASAVECFSSCVQFFLMVDDSAIAVSDVVDQTLTEWSDLFAQILAIPIESPGQAALIGLKLETLTCIRDMEAGFSKLVAHLVPLFSAVWNDLSRIEAMHTQLYVRETAPPVEPQSEDDVELMNDCTIEALVVSEISFFGLCLESENKQILDEFKSDMTLIRHFVALCIELGQMPAESPLADDNVNEFVTEEAGLSIDHTTRSELANVICLLNNENLPNALWEQIRVIFSEDARCDDLVKESCLYIFGQAITGGVPSFSRLPQHAVDGMVEITLGILRNADQAGLLLLSRAIILGSSLCAAFQDFVSHDVQVEYVQHTVTLGTRSSSPTIRSACLMGINKMQSLNRSDLKMHQKALFQIIASLLDIAAEDTPSFLVEVLLLVAKLDFEVSARSPEIVELLFTLASKDTANLELNTESTDVFEDIVENATKMGLYKDICSNTLPILLQALDAMQSYEYNPGIVLAIDLIGALVEKGPSPLPTEVLNHCLQPIYQIIMNTEDSQLMQAASETFTYLVGHASVQLKNWTNGEVNGPQLVLNVASRLLDPKNDDSATINSGPLINSIIAQYGTDVGPVLGRLVLAAANRLRTAENLVLVENLISVFYELALKCALDLVNLLWDLHMEDGTSALQVVLDKWLDYFSILRGSEPIRKSVLALQEIYLLNDDRVKNTIVEGDVVRPDSDVIITRSKARHLQKTHLPAQAKIVQVLTKELANTPYDASQTAIEDAVHSLDDDVWEDIGKAEFEQDLQLATPHQSDKETHERITLWLTRVLKENLGGIEQIYQTHLGNFEKDLIRQHCHL</sequence>
<dbReference type="PhylomeDB" id="A0A060T5E0"/>
<keyword evidence="4" id="KW-0539">Nucleus</keyword>
<evidence type="ECO:0000259" key="5">
    <source>
        <dbReference type="PROSITE" id="PS50166"/>
    </source>
</evidence>